<evidence type="ECO:0000313" key="3">
    <source>
        <dbReference type="EMBL" id="CBI06702.1"/>
    </source>
</evidence>
<feature type="domain" description="Glycosyltransferase subfamily 4-like N-terminal" evidence="2">
    <location>
        <begin position="29"/>
        <end position="185"/>
    </location>
</feature>
<evidence type="ECO:0000259" key="2">
    <source>
        <dbReference type="Pfam" id="PF13439"/>
    </source>
</evidence>
<name>E6QHI8_9ZZZZ</name>
<dbReference type="AlphaFoldDB" id="E6QHI8"/>
<keyword evidence="3" id="KW-0808">Transferase</keyword>
<dbReference type="GO" id="GO:0016757">
    <property type="term" value="F:glycosyltransferase activity"/>
    <property type="evidence" value="ECO:0007669"/>
    <property type="project" value="InterPro"/>
</dbReference>
<dbReference type="Gene3D" id="3.40.50.2000">
    <property type="entry name" value="Glycogen Phosphorylase B"/>
    <property type="match status" value="2"/>
</dbReference>
<gene>
    <name evidence="3" type="ORF">CARN6_2815</name>
</gene>
<organism evidence="3">
    <name type="scientific">mine drainage metagenome</name>
    <dbReference type="NCBI Taxonomy" id="410659"/>
    <lineage>
        <taxon>unclassified sequences</taxon>
        <taxon>metagenomes</taxon>
        <taxon>ecological metagenomes</taxon>
    </lineage>
</organism>
<accession>E6QHI8</accession>
<dbReference type="Pfam" id="PF13439">
    <property type="entry name" value="Glyco_transf_4"/>
    <property type="match status" value="1"/>
</dbReference>
<dbReference type="InterPro" id="IPR001296">
    <property type="entry name" value="Glyco_trans_1"/>
</dbReference>
<dbReference type="EMBL" id="CABQ01000009">
    <property type="protein sequence ID" value="CBI06702.1"/>
    <property type="molecule type" value="Genomic_DNA"/>
</dbReference>
<proteinExistence type="predicted"/>
<dbReference type="SUPFAM" id="SSF53756">
    <property type="entry name" value="UDP-Glycosyltransferase/glycogen phosphorylase"/>
    <property type="match status" value="1"/>
</dbReference>
<dbReference type="CDD" id="cd03801">
    <property type="entry name" value="GT4_PimA-like"/>
    <property type="match status" value="1"/>
</dbReference>
<comment type="caution">
    <text evidence="3">The sequence shown here is derived from an EMBL/GenBank/DDBJ whole genome shotgun (WGS) entry which is preliminary data.</text>
</comment>
<feature type="domain" description="Glycosyl transferase family 1" evidence="1">
    <location>
        <begin position="196"/>
        <end position="338"/>
    </location>
</feature>
<protein>
    <submittedName>
        <fullName evidence="3">Putative Glycosyltransferase, family 4</fullName>
    </submittedName>
</protein>
<reference evidence="3" key="1">
    <citation type="submission" date="2009-10" db="EMBL/GenBank/DDBJ databases">
        <title>Diversity of trophic interactions inside an arsenic-rich microbial ecosystem.</title>
        <authorList>
            <person name="Bertin P.N."/>
            <person name="Heinrich-Salmeron A."/>
            <person name="Pelletier E."/>
            <person name="Goulhen-Chollet F."/>
            <person name="Arsene-Ploetze F."/>
            <person name="Gallien S."/>
            <person name="Calteau A."/>
            <person name="Vallenet D."/>
            <person name="Casiot C."/>
            <person name="Chane-Woon-Ming B."/>
            <person name="Giloteaux L."/>
            <person name="Barakat M."/>
            <person name="Bonnefoy V."/>
            <person name="Bruneel O."/>
            <person name="Chandler M."/>
            <person name="Cleiss J."/>
            <person name="Duran R."/>
            <person name="Elbaz-Poulichet F."/>
            <person name="Fonknechten N."/>
            <person name="Lauga B."/>
            <person name="Mornico D."/>
            <person name="Ortet P."/>
            <person name="Schaeffer C."/>
            <person name="Siguier P."/>
            <person name="Alexander Thil Smith A."/>
            <person name="Van Dorsselaer A."/>
            <person name="Weissenbach J."/>
            <person name="Medigue C."/>
            <person name="Le Paslier D."/>
        </authorList>
    </citation>
    <scope>NUCLEOTIDE SEQUENCE</scope>
</reference>
<sequence>MTKNGDPKSGQKGRILLLNWRDPWHPRAGGAEVVTLRVLERLHASGWEIEWFSGEYDGAPGTEVRDGIIYVRAGSAATVHAKAWWRYRGGRNGPFNLVIDQINTIPFFAPLYFKIPVVTFIHQLAREVWFYESPMPVSLIGYLAEPLYLKVYRNIPIITVSESSLTSLRQIGLKGKIYVIPEAVDDVSEAFVPTKKSWNDIIVVCRLNPSKRVDVCIRAAGILKTNGWMGTLHIVGTGSDAYVKSLKTLARKVGLDEQVCFHGRVSHQTRSELMSQSSLILLGSIREGWGLVVTESACHGTPAVVADVPGLRDSVKDGVTGRVVPATPASFASGAMEVFANLQRYSLNALNDSRQYNWDRTACDFEKVISKYVE</sequence>
<dbReference type="PANTHER" id="PTHR12526">
    <property type="entry name" value="GLYCOSYLTRANSFERASE"/>
    <property type="match status" value="1"/>
</dbReference>
<dbReference type="Pfam" id="PF00534">
    <property type="entry name" value="Glycos_transf_1"/>
    <property type="match status" value="1"/>
</dbReference>
<dbReference type="InterPro" id="IPR028098">
    <property type="entry name" value="Glyco_trans_4-like_N"/>
</dbReference>
<evidence type="ECO:0000259" key="1">
    <source>
        <dbReference type="Pfam" id="PF00534"/>
    </source>
</evidence>